<organism evidence="1 2">
    <name type="scientific">Mycobacterium tuberculosis</name>
    <dbReference type="NCBI Taxonomy" id="1773"/>
    <lineage>
        <taxon>Bacteria</taxon>
        <taxon>Bacillati</taxon>
        <taxon>Actinomycetota</taxon>
        <taxon>Actinomycetes</taxon>
        <taxon>Mycobacteriales</taxon>
        <taxon>Mycobacteriaceae</taxon>
        <taxon>Mycobacterium</taxon>
        <taxon>Mycobacterium tuberculosis complex</taxon>
    </lineage>
</organism>
<name>A0A655A7M5_MYCTX</name>
<dbReference type="AlphaFoldDB" id="A0A655A7M5"/>
<dbReference type="EMBL" id="CNFT01000611">
    <property type="protein sequence ID" value="CKS01776.1"/>
    <property type="molecule type" value="Genomic_DNA"/>
</dbReference>
<evidence type="ECO:0000313" key="1">
    <source>
        <dbReference type="EMBL" id="CKS01776.1"/>
    </source>
</evidence>
<reference evidence="1 2" key="1">
    <citation type="submission" date="2015-03" db="EMBL/GenBank/DDBJ databases">
        <authorList>
            <consortium name="Pathogen Informatics"/>
        </authorList>
    </citation>
    <scope>NUCLEOTIDE SEQUENCE [LARGE SCALE GENOMIC DNA]</scope>
    <source>
        <strain evidence="1 2">Bir 185</strain>
    </source>
</reference>
<gene>
    <name evidence="1" type="ORF">ERS027659_02523</name>
</gene>
<dbReference type="Proteomes" id="UP000050164">
    <property type="component" value="Unassembled WGS sequence"/>
</dbReference>
<proteinExistence type="predicted"/>
<protein>
    <submittedName>
        <fullName evidence="1">Uncharacterized protein</fullName>
    </submittedName>
</protein>
<sequence length="162" mass="17713">MLTEQVGFGLVFERRLDDAGPGAADRFGIRQRQRQAVASRILLYRNQTRHTLAVDELAAHQMTRSLRGDHRDGDVGGRLDQAEVNVESVTEEQRVTGLEVGFDVSCEDLGLGGVGGQHHDHIGPFGDLGGSVDVQALLFYLGPRPRTLLQPDAHLHTRVAQA</sequence>
<evidence type="ECO:0000313" key="2">
    <source>
        <dbReference type="Proteomes" id="UP000050164"/>
    </source>
</evidence>
<accession>A0A655A7M5</accession>